<evidence type="ECO:0000256" key="1">
    <source>
        <dbReference type="SAM" id="Phobius"/>
    </source>
</evidence>
<sequence length="57" mass="6160">MKLKNIIPAPEAVLREGIIVLGGLVIASIVISRIPWLQNFIAGNSITIKDQSGNTLY</sequence>
<keyword evidence="3" id="KW-1185">Reference proteome</keyword>
<feature type="transmembrane region" description="Helical" evidence="1">
    <location>
        <begin position="12"/>
        <end position="31"/>
    </location>
</feature>
<evidence type="ECO:0000313" key="2">
    <source>
        <dbReference type="EMBL" id="GGI16883.1"/>
    </source>
</evidence>
<dbReference type="EMBL" id="BMDI01000001">
    <property type="protein sequence ID" value="GGI16883.1"/>
    <property type="molecule type" value="Genomic_DNA"/>
</dbReference>
<protein>
    <submittedName>
        <fullName evidence="2">Uncharacterized protein</fullName>
    </submittedName>
</protein>
<keyword evidence="1" id="KW-0812">Transmembrane</keyword>
<accession>A0A8J3AN72</accession>
<gene>
    <name evidence="2" type="ORF">GCM10008066_06190</name>
</gene>
<comment type="caution">
    <text evidence="2">The sequence shown here is derived from an EMBL/GenBank/DDBJ whole genome shotgun (WGS) entry which is preliminary data.</text>
</comment>
<proteinExistence type="predicted"/>
<dbReference type="Proteomes" id="UP000642180">
    <property type="component" value="Unassembled WGS sequence"/>
</dbReference>
<dbReference type="RefSeq" id="WP_229726196.1">
    <property type="nucleotide sequence ID" value="NZ_BMDI01000001.1"/>
</dbReference>
<reference evidence="3" key="1">
    <citation type="journal article" date="2019" name="Int. J. Syst. Evol. Microbiol.">
        <title>The Global Catalogue of Microorganisms (GCM) 10K type strain sequencing project: providing services to taxonomists for standard genome sequencing and annotation.</title>
        <authorList>
            <consortium name="The Broad Institute Genomics Platform"/>
            <consortium name="The Broad Institute Genome Sequencing Center for Infectious Disease"/>
            <person name="Wu L."/>
            <person name="Ma J."/>
        </authorList>
    </citation>
    <scope>NUCLEOTIDE SEQUENCE [LARGE SCALE GENOMIC DNA]</scope>
    <source>
        <strain evidence="3">CCM 2767</strain>
    </source>
</reference>
<keyword evidence="1" id="KW-0472">Membrane</keyword>
<keyword evidence="1" id="KW-1133">Transmembrane helix</keyword>
<dbReference type="AlphaFoldDB" id="A0A8J3AN72"/>
<evidence type="ECO:0000313" key="3">
    <source>
        <dbReference type="Proteomes" id="UP000642180"/>
    </source>
</evidence>
<organism evidence="2 3">
    <name type="scientific">Oxalicibacterium faecigallinarum</name>
    <dbReference type="NCBI Taxonomy" id="573741"/>
    <lineage>
        <taxon>Bacteria</taxon>
        <taxon>Pseudomonadati</taxon>
        <taxon>Pseudomonadota</taxon>
        <taxon>Betaproteobacteria</taxon>
        <taxon>Burkholderiales</taxon>
        <taxon>Oxalobacteraceae</taxon>
        <taxon>Oxalicibacterium</taxon>
    </lineage>
</organism>
<name>A0A8J3AN72_9BURK</name>